<evidence type="ECO:0000256" key="1">
    <source>
        <dbReference type="SAM" id="Phobius"/>
    </source>
</evidence>
<dbReference type="RefSeq" id="WP_213140201.1">
    <property type="nucleotide sequence ID" value="NZ_JAGYPE020000026.1"/>
</dbReference>
<reference evidence="2" key="1">
    <citation type="submission" date="2021-05" db="EMBL/GenBank/DDBJ databases">
        <title>Novel Bacillus species.</title>
        <authorList>
            <person name="Liu G."/>
        </authorList>
    </citation>
    <scope>NUCLEOTIDE SEQUENCE</scope>
    <source>
        <strain evidence="2 4">FJAT-50051</strain>
    </source>
</reference>
<gene>
    <name evidence="3" type="ORF">KHB02_015025</name>
    <name evidence="2" type="ORF">KHB02_02165</name>
</gene>
<dbReference type="AlphaFoldDB" id="A0A942Y783"/>
<keyword evidence="1" id="KW-0812">Transmembrane</keyword>
<evidence type="ECO:0000313" key="2">
    <source>
        <dbReference type="EMBL" id="MBS4180188.1"/>
    </source>
</evidence>
<name>A0A942Y783_9BACI</name>
<evidence type="ECO:0000313" key="3">
    <source>
        <dbReference type="EMBL" id="MCH6266840.1"/>
    </source>
</evidence>
<organism evidence="2">
    <name type="scientific">Neobacillus citreus</name>
    <dbReference type="NCBI Taxonomy" id="2833578"/>
    <lineage>
        <taxon>Bacteria</taxon>
        <taxon>Bacillati</taxon>
        <taxon>Bacillota</taxon>
        <taxon>Bacilli</taxon>
        <taxon>Bacillales</taxon>
        <taxon>Bacillaceae</taxon>
        <taxon>Neobacillus</taxon>
    </lineage>
</organism>
<keyword evidence="1" id="KW-0472">Membrane</keyword>
<comment type="caution">
    <text evidence="2">The sequence shown here is derived from an EMBL/GenBank/DDBJ whole genome shotgun (WGS) entry which is preliminary data.</text>
</comment>
<feature type="transmembrane region" description="Helical" evidence="1">
    <location>
        <begin position="39"/>
        <end position="59"/>
    </location>
</feature>
<proteinExistence type="predicted"/>
<keyword evidence="1" id="KW-1133">Transmembrane helix</keyword>
<keyword evidence="4" id="KW-1185">Reference proteome</keyword>
<evidence type="ECO:0000313" key="4">
    <source>
        <dbReference type="Proteomes" id="UP000677265"/>
    </source>
</evidence>
<feature type="transmembrane region" description="Helical" evidence="1">
    <location>
        <begin position="66"/>
        <end position="90"/>
    </location>
</feature>
<accession>A0A942Y783</accession>
<feature type="transmembrane region" description="Helical" evidence="1">
    <location>
        <begin position="12"/>
        <end position="33"/>
    </location>
</feature>
<feature type="transmembrane region" description="Helical" evidence="1">
    <location>
        <begin position="134"/>
        <end position="158"/>
    </location>
</feature>
<feature type="transmembrane region" description="Helical" evidence="1">
    <location>
        <begin position="110"/>
        <end position="127"/>
    </location>
</feature>
<protein>
    <submittedName>
        <fullName evidence="2">Uncharacterized protein</fullName>
    </submittedName>
</protein>
<dbReference type="Proteomes" id="UP000677265">
    <property type="component" value="Unassembled WGS sequence"/>
</dbReference>
<dbReference type="EMBL" id="JAGYPE010000001">
    <property type="protein sequence ID" value="MBS4180188.1"/>
    <property type="molecule type" value="Genomic_DNA"/>
</dbReference>
<sequence>MTLEKIVKVLGFIAFLGGIARMGMTPSGLIWGSDSTPELIFAFAASILMAISSMALFMSQSRQTGVFGFISGLILSTGNLMLLATFYGLFAYGDYPKDGLFVNLANSLSYGGLLLATVILMIVTFRAKVFPRWYAIVFLLMLVCLGLPFLGDFFAFFWGLTYVLMGYSIFTGKGINVVTVKKEEIAS</sequence>
<dbReference type="EMBL" id="JAGYPE020000026">
    <property type="protein sequence ID" value="MCH6266840.1"/>
    <property type="molecule type" value="Genomic_DNA"/>
</dbReference>